<comment type="caution">
    <text evidence="1">The sequence shown here is derived from an EMBL/GenBank/DDBJ whole genome shotgun (WGS) entry which is preliminary data.</text>
</comment>
<name>A0A100JR17_STRSC</name>
<proteinExistence type="predicted"/>
<sequence length="221" mass="24051">MICTLCKTTQPYDGLCPTCTLDTLDQITAMPHLWAELEEWLVPGVRGGAQYGGRVRMAEAPLPLDEEALTLRAAGGIAGVLEDWHDAIREARHQPIPPRAGSLAHRVSAASSGMAGHIHFIAQWEQGAQLAREVRQLVARIRRVTEPGHELDEPKPPLLLGYCVAVDSSGVVCGSRIYADIRRAVQCGWCLALYPPDRWLELRRLQPGNQAAADGLQPAAA</sequence>
<dbReference type="OrthoDB" id="4247618at2"/>
<reference evidence="2" key="1">
    <citation type="submission" date="2015-11" db="EMBL/GenBank/DDBJ databases">
        <authorList>
            <consortium name="Cross-ministerial Strategic Innovation Promotion Program (SIP) consortium"/>
            <person name="Tomihama T."/>
            <person name="Ikenaga M."/>
            <person name="Sakai M."/>
            <person name="Okubo T."/>
            <person name="Ikeda S."/>
        </authorList>
    </citation>
    <scope>NUCLEOTIDE SEQUENCE [LARGE SCALE GENOMIC DNA]</scope>
    <source>
        <strain evidence="2">S58</strain>
    </source>
</reference>
<protein>
    <submittedName>
        <fullName evidence="1">Uncharacterized protein</fullName>
    </submittedName>
</protein>
<dbReference type="Proteomes" id="UP000067448">
    <property type="component" value="Unassembled WGS sequence"/>
</dbReference>
<evidence type="ECO:0000313" key="2">
    <source>
        <dbReference type="Proteomes" id="UP000067448"/>
    </source>
</evidence>
<evidence type="ECO:0000313" key="1">
    <source>
        <dbReference type="EMBL" id="GAQ64078.1"/>
    </source>
</evidence>
<dbReference type="EMBL" id="BCMM01000021">
    <property type="protein sequence ID" value="GAQ64078.1"/>
    <property type="molecule type" value="Genomic_DNA"/>
</dbReference>
<accession>A0A100JR17</accession>
<reference evidence="1 2" key="2">
    <citation type="journal article" date="2016" name="Genome Announc.">
        <title>Draft Genome Sequences of Streptomyces scabiei S58, Streptomyces turgidiscabies T45, and Streptomyces acidiscabies a10, the Pathogens of Potato Common Scab, Isolated in Japan.</title>
        <authorList>
            <person name="Tomihama T."/>
            <person name="Nishi Y."/>
            <person name="Sakai M."/>
            <person name="Ikenaga M."/>
            <person name="Okubo T."/>
            <person name="Ikeda S."/>
        </authorList>
    </citation>
    <scope>NUCLEOTIDE SEQUENCE [LARGE SCALE GENOMIC DNA]</scope>
    <source>
        <strain evidence="1 2">S58</strain>
    </source>
</reference>
<gene>
    <name evidence="1" type="ORF">SsS58_04468</name>
</gene>
<dbReference type="AlphaFoldDB" id="A0A100JR17"/>
<reference evidence="2" key="3">
    <citation type="submission" date="2016-02" db="EMBL/GenBank/DDBJ databases">
        <title>Draft genome of pathogenic Streptomyces sp. in Japan.</title>
        <authorList>
            <person name="Tomihama T."/>
            <person name="Ikenaga M."/>
            <person name="Sakai M."/>
            <person name="Okubo T."/>
            <person name="Ikeda S."/>
        </authorList>
    </citation>
    <scope>NUCLEOTIDE SEQUENCE [LARGE SCALE GENOMIC DNA]</scope>
    <source>
        <strain evidence="2">S58</strain>
    </source>
</reference>
<organism evidence="1 2">
    <name type="scientific">Streptomyces scabiei</name>
    <dbReference type="NCBI Taxonomy" id="1930"/>
    <lineage>
        <taxon>Bacteria</taxon>
        <taxon>Bacillati</taxon>
        <taxon>Actinomycetota</taxon>
        <taxon>Actinomycetes</taxon>
        <taxon>Kitasatosporales</taxon>
        <taxon>Streptomycetaceae</taxon>
        <taxon>Streptomyces</taxon>
    </lineage>
</organism>
<dbReference type="RefSeq" id="WP_059081621.1">
    <property type="nucleotide sequence ID" value="NZ_BCMM01000021.1"/>
</dbReference>